<evidence type="ECO:0000313" key="1">
    <source>
        <dbReference type="EMBL" id="RKN46877.1"/>
    </source>
</evidence>
<dbReference type="EMBL" id="RBAL01000001">
    <property type="protein sequence ID" value="RKN46877.1"/>
    <property type="molecule type" value="Genomic_DNA"/>
</dbReference>
<dbReference type="Proteomes" id="UP000272474">
    <property type="component" value="Unassembled WGS sequence"/>
</dbReference>
<gene>
    <name evidence="1" type="ORF">D7294_01290</name>
</gene>
<proteinExistence type="predicted"/>
<keyword evidence="2" id="KW-1185">Reference proteome</keyword>
<protein>
    <submittedName>
        <fullName evidence="1">Uncharacterized protein</fullName>
    </submittedName>
</protein>
<sequence>MEGLRVRDGALVTGQGHAVRGLALHAGEHLRPGAAYAVGGAEGLTLLAWDRREETAVRYDAVQPEQQAPGGGTTPPARAVSELRLRSAERPRRLELTLQAGLTRPDGRRRRLRWFLLRGELDLERWWQSAAGATGGAPLTLRMRHPLLRAVLTATPRPGPEGDWWVDVVTTIQGRGLVRPVAAVPLRATRGLLRRGLGDALGRLAEDWRASGAPLFGRPPDEVVAELLSPAPPAER</sequence>
<name>A0A3A9ZHQ2_9ACTN</name>
<dbReference type="AlphaFoldDB" id="A0A3A9ZHQ2"/>
<reference evidence="1 2" key="1">
    <citation type="journal article" date="2014" name="Int. J. Syst. Evol. Microbiol.">
        <title>Streptomyces hoynatensis sp. nov., isolated from deep marine sediment.</title>
        <authorList>
            <person name="Veyisoglu A."/>
            <person name="Sahin N."/>
        </authorList>
    </citation>
    <scope>NUCLEOTIDE SEQUENCE [LARGE SCALE GENOMIC DNA]</scope>
    <source>
        <strain evidence="1 2">KCTC 29097</strain>
    </source>
</reference>
<accession>A0A3A9ZHQ2</accession>
<comment type="caution">
    <text evidence="1">The sequence shown here is derived from an EMBL/GenBank/DDBJ whole genome shotgun (WGS) entry which is preliminary data.</text>
</comment>
<evidence type="ECO:0000313" key="2">
    <source>
        <dbReference type="Proteomes" id="UP000272474"/>
    </source>
</evidence>
<organism evidence="1 2">
    <name type="scientific">Streptomyces hoynatensis</name>
    <dbReference type="NCBI Taxonomy" id="1141874"/>
    <lineage>
        <taxon>Bacteria</taxon>
        <taxon>Bacillati</taxon>
        <taxon>Actinomycetota</taxon>
        <taxon>Actinomycetes</taxon>
        <taxon>Kitasatosporales</taxon>
        <taxon>Streptomycetaceae</taxon>
        <taxon>Streptomyces</taxon>
    </lineage>
</organism>